<dbReference type="Pfam" id="PF02543">
    <property type="entry name" value="Carbam_trans_N"/>
    <property type="match status" value="1"/>
</dbReference>
<dbReference type="Gene3D" id="3.90.870.20">
    <property type="entry name" value="Carbamoyltransferase, C-terminal domain"/>
    <property type="match status" value="1"/>
</dbReference>
<organism evidence="4 5">
    <name type="scientific">Candidatus Beckwithbacteria bacterium GW2011_GWB1_47_15</name>
    <dbReference type="NCBI Taxonomy" id="1618371"/>
    <lineage>
        <taxon>Bacteria</taxon>
        <taxon>Candidatus Beckwithiibacteriota</taxon>
    </lineage>
</organism>
<dbReference type="PANTHER" id="PTHR34847">
    <property type="entry name" value="NODULATION PROTEIN U"/>
    <property type="match status" value="1"/>
</dbReference>
<dbReference type="Gene3D" id="3.30.420.40">
    <property type="match status" value="2"/>
</dbReference>
<evidence type="ECO:0000256" key="1">
    <source>
        <dbReference type="ARBA" id="ARBA00006129"/>
    </source>
</evidence>
<name>A0A0G1U3W3_9BACT</name>
<dbReference type="InterPro" id="IPR038152">
    <property type="entry name" value="Carbam_trans_C_sf"/>
</dbReference>
<accession>A0A0G1U3W3</accession>
<sequence>MYILGISCFYHDSAAALLKDGKILAAAQEERFTRVKHDESFPKNAIDYCLKEAGIKVKDLDYVGFYEKPFIKFERLLKTYLATAPKGLFSFLKAMPIWLKQKLWIKYLIQQELNWDGDVVFIPHHLSHAASAFLVSPFKSAAILTIDGVGEWATATKGVGRGNKISLTHQIDFPHSLGLLYTAFTYYCGFKVNSGEYKLMGLSPYGKPRYVKLIKDKLIDIKADGSFKLNLKYFSYEYGLRMINDRFIKLLGKSGVRDPEAPLTQHYEDVAKSIQVVTEEVILKMAKSLCQETGEENLCLAGGVALNCVANGRIIRETPFKNLFVQPAAGDAGGALGVAYYIENCLLNKKRNFVFDTAYFGPQFSESDIKSMLQAKDVTYRHFNDKQKLFQVIAAKLVAQRVVGIFAGRMEWGPRALGNRSILADARNPENQDRVNLKIKFREDFRPFAPVVMEEYLSDYFDIDRPTPYMLLVAQVKTKDIPAVTHVDNSARIQSVNRRQNPFYWGIINKFEKITGCAVLINTSFNVRGEPIVCTPEEAYNCFMGTNIDDVVLGNFLVEKEQVTVTDRNRRHRDRFEPD</sequence>
<evidence type="ECO:0000313" key="4">
    <source>
        <dbReference type="EMBL" id="KKU61023.1"/>
    </source>
</evidence>
<comment type="caution">
    <text evidence="4">The sequence shown here is derived from an EMBL/GenBank/DDBJ whole genome shotgun (WGS) entry which is preliminary data.</text>
</comment>
<feature type="domain" description="Carbamoyltransferase" evidence="2">
    <location>
        <begin position="3"/>
        <end position="339"/>
    </location>
</feature>
<dbReference type="EMBL" id="LCNT01000005">
    <property type="protein sequence ID" value="KKU61023.1"/>
    <property type="molecule type" value="Genomic_DNA"/>
</dbReference>
<dbReference type="Proteomes" id="UP000033860">
    <property type="component" value="Unassembled WGS sequence"/>
</dbReference>
<dbReference type="AlphaFoldDB" id="A0A0G1U3W3"/>
<proteinExistence type="inferred from homology"/>
<dbReference type="InterPro" id="IPR043129">
    <property type="entry name" value="ATPase_NBD"/>
</dbReference>
<reference evidence="4 5" key="1">
    <citation type="journal article" date="2015" name="Nature">
        <title>rRNA introns, odd ribosomes, and small enigmatic genomes across a large radiation of phyla.</title>
        <authorList>
            <person name="Brown C.T."/>
            <person name="Hug L.A."/>
            <person name="Thomas B.C."/>
            <person name="Sharon I."/>
            <person name="Castelle C.J."/>
            <person name="Singh A."/>
            <person name="Wilkins M.J."/>
            <person name="Williams K.H."/>
            <person name="Banfield J.F."/>
        </authorList>
    </citation>
    <scope>NUCLEOTIDE SEQUENCE [LARGE SCALE GENOMIC DNA]</scope>
</reference>
<evidence type="ECO:0000259" key="2">
    <source>
        <dbReference type="Pfam" id="PF02543"/>
    </source>
</evidence>
<dbReference type="Pfam" id="PF16861">
    <property type="entry name" value="Carbam_trans_C"/>
    <property type="match status" value="1"/>
</dbReference>
<comment type="similarity">
    <text evidence="1">Belongs to the NodU/CmcH family.</text>
</comment>
<feature type="domain" description="Carbamoyltransferase C-terminal" evidence="3">
    <location>
        <begin position="394"/>
        <end position="560"/>
    </location>
</feature>
<dbReference type="SUPFAM" id="SSF53067">
    <property type="entry name" value="Actin-like ATPase domain"/>
    <property type="match status" value="1"/>
</dbReference>
<evidence type="ECO:0000259" key="3">
    <source>
        <dbReference type="Pfam" id="PF16861"/>
    </source>
</evidence>
<dbReference type="GO" id="GO:0003824">
    <property type="term" value="F:catalytic activity"/>
    <property type="evidence" value="ECO:0007669"/>
    <property type="project" value="InterPro"/>
</dbReference>
<gene>
    <name evidence="4" type="ORF">UX85_C0005G0061</name>
</gene>
<dbReference type="InterPro" id="IPR003696">
    <property type="entry name" value="Carbtransf_dom"/>
</dbReference>
<dbReference type="InterPro" id="IPR031730">
    <property type="entry name" value="Carbam_trans_C"/>
</dbReference>
<dbReference type="PANTHER" id="PTHR34847:SF1">
    <property type="entry name" value="NODULATION PROTEIN U"/>
    <property type="match status" value="1"/>
</dbReference>
<evidence type="ECO:0000313" key="5">
    <source>
        <dbReference type="Proteomes" id="UP000033860"/>
    </source>
</evidence>
<evidence type="ECO:0008006" key="6">
    <source>
        <dbReference type="Google" id="ProtNLM"/>
    </source>
</evidence>
<protein>
    <recommendedName>
        <fullName evidence="6">Carbamoyltransferase</fullName>
    </recommendedName>
</protein>
<dbReference type="InterPro" id="IPR051338">
    <property type="entry name" value="NodU/CmcH_Carbamoyltrnsfr"/>
</dbReference>
<dbReference type="PATRIC" id="fig|1618371.3.peg.854"/>
<dbReference type="CDD" id="cd24098">
    <property type="entry name" value="ASKHA_NBD_TobZ_N"/>
    <property type="match status" value="1"/>
</dbReference>